<organism evidence="1 2">
    <name type="scientific">Frigoriflavimonas asaccharolytica</name>
    <dbReference type="NCBI Taxonomy" id="2735899"/>
    <lineage>
        <taxon>Bacteria</taxon>
        <taxon>Pseudomonadati</taxon>
        <taxon>Bacteroidota</taxon>
        <taxon>Flavobacteriia</taxon>
        <taxon>Flavobacteriales</taxon>
        <taxon>Weeksellaceae</taxon>
        <taxon>Frigoriflavimonas</taxon>
    </lineage>
</organism>
<reference evidence="1" key="1">
    <citation type="submission" date="2020-05" db="EMBL/GenBank/DDBJ databases">
        <title>Genomic Encyclopedia of Type Strains, Phase IV (KMG-V): Genome sequencing to study the core and pangenomes of soil and plant-associated prokaryotes.</title>
        <authorList>
            <person name="Whitman W."/>
        </authorList>
    </citation>
    <scope>NUCLEOTIDE SEQUENCE</scope>
    <source>
        <strain evidence="1">16F</strain>
    </source>
</reference>
<comment type="caution">
    <text evidence="1">The sequence shown here is derived from an EMBL/GenBank/DDBJ whole genome shotgun (WGS) entry which is preliminary data.</text>
</comment>
<proteinExistence type="predicted"/>
<sequence length="975" mass="110478">MSAKIVTKFLSKKHSGDGVLHIDFNSYSQNKIALQTELVGSKNTDIIWEIYSENQKLDTNDLNRGKNAEFLVLKSYAGSRDKPHDFLIVCKNSKGLNLASFTISVFATPEILEAYWGTSIENKIYEASINRNFTAIFNGVGLYNIPLHLDVYFVAKKGEDVKVESLSKVIHIKSIYDIADFYVNKEILNNHKMFFLGNTPTIFMEYISNSTLLDLTGNMRDLVIAKAYFIIKYKNHILFNGKFENHILNITFSINSLVVEEKNTTISPVVVATEEYFTQKYEPCKYEKIFYKHGESAELELFDEDKPTKKDKDGKLSNSKVEISVIVPPVGSKNVKDLKIRLEKVETKQCSFNDDNKKLANYDEGSIAEETLPHKGRVINTKNLDEAKIQYIFDKPDKKITIKPTFNYKYGKDTAWEFLKHYFLFSTLLDSKDVLQNELKGKLIGWEAESKGIIDVHRIGLETCRYQKGLYLKTYADVAWAFHSKFDNPYIPEYYNDNKSVKFVEGLDEEIDQLVNSPLLNNFSATIISPALGSSFIRKFIADIIKDMAERYGFAFTAYYDFDESGKKNSKQIDYGETHPKVFKALIAGVVTLEILIDVLLIIITEGAALANFVSKAGKVAKVMNKSGKLVDKGLKAEEILAKHSKTFQAARTTKAAKSTFELMKGSYYKGYRFVYDEDIGIQPILEERVKISPLLNLGVSQEKKLGELIIDKTPVGMLLNVGKSATGGFGLGVSALFLKKISYTKAGSKIEAGKQAVGWYRAATYPLKIVNYGLETVYNLLAFATEEMMKKVFGAEAEFEKDITAHLDLDFWLKIQNASNKLDLVAMAKGESKKDKSSISVAPSGAFTVRLKLSGNVANKVVVRAMQILTWNNKQETKMQEMTAEGGFEVEGNIFIERRYYFKADKKPYHEDKIVFTGLAGEYEYKIKTRKRDKEKIKKEEVIKNQEPTQFILIEPCQLVFNSSEMTKNPSDDK</sequence>
<name>A0A8J8GAN1_9FLAO</name>
<dbReference type="Proteomes" id="UP000610746">
    <property type="component" value="Unassembled WGS sequence"/>
</dbReference>
<evidence type="ECO:0000313" key="1">
    <source>
        <dbReference type="EMBL" id="NRS94103.1"/>
    </source>
</evidence>
<dbReference type="EMBL" id="JABSNO010000045">
    <property type="protein sequence ID" value="NRS94103.1"/>
    <property type="molecule type" value="Genomic_DNA"/>
</dbReference>
<accession>A0A8J8GAN1</accession>
<keyword evidence="2" id="KW-1185">Reference proteome</keyword>
<gene>
    <name evidence="1" type="ORF">HNQ03_003203</name>
</gene>
<evidence type="ECO:0000313" key="2">
    <source>
        <dbReference type="Proteomes" id="UP000610746"/>
    </source>
</evidence>
<protein>
    <submittedName>
        <fullName evidence="1">Uncharacterized protein</fullName>
    </submittedName>
</protein>
<dbReference type="RefSeq" id="WP_173780630.1">
    <property type="nucleotide sequence ID" value="NZ_JABSNO010000045.1"/>
</dbReference>
<dbReference type="AlphaFoldDB" id="A0A8J8GAN1"/>